<gene>
    <name evidence="1" type="ORF">E3U43_012992</name>
</gene>
<keyword evidence="2" id="KW-1185">Reference proteome</keyword>
<dbReference type="EMBL" id="CM011675">
    <property type="protein sequence ID" value="TMS22727.1"/>
    <property type="molecule type" value="Genomic_DNA"/>
</dbReference>
<protein>
    <submittedName>
        <fullName evidence="1">Uncharacterized protein</fullName>
    </submittedName>
</protein>
<accession>A0ACD3RTP9</accession>
<name>A0ACD3RTP9_LARCR</name>
<sequence length="62" mass="7115">MFTFTGYDPNTQRRHYTGLLRSVVPVGNKSTHLYERLQTVHETEMWLIGLSAEECDSVLKAS</sequence>
<evidence type="ECO:0000313" key="1">
    <source>
        <dbReference type="EMBL" id="TMS22727.1"/>
    </source>
</evidence>
<evidence type="ECO:0000313" key="2">
    <source>
        <dbReference type="Proteomes" id="UP000793456"/>
    </source>
</evidence>
<organism evidence="1 2">
    <name type="scientific">Larimichthys crocea</name>
    <name type="common">Large yellow croaker</name>
    <name type="synonym">Pseudosciaena crocea</name>
    <dbReference type="NCBI Taxonomy" id="215358"/>
    <lineage>
        <taxon>Eukaryota</taxon>
        <taxon>Metazoa</taxon>
        <taxon>Chordata</taxon>
        <taxon>Craniata</taxon>
        <taxon>Vertebrata</taxon>
        <taxon>Euteleostomi</taxon>
        <taxon>Actinopterygii</taxon>
        <taxon>Neopterygii</taxon>
        <taxon>Teleostei</taxon>
        <taxon>Neoteleostei</taxon>
        <taxon>Acanthomorphata</taxon>
        <taxon>Eupercaria</taxon>
        <taxon>Sciaenidae</taxon>
        <taxon>Larimichthys</taxon>
    </lineage>
</organism>
<comment type="caution">
    <text evidence="1">The sequence shown here is derived from an EMBL/GenBank/DDBJ whole genome shotgun (WGS) entry which is preliminary data.</text>
</comment>
<dbReference type="Proteomes" id="UP000793456">
    <property type="component" value="Chromosome II"/>
</dbReference>
<proteinExistence type="predicted"/>
<reference evidence="1" key="1">
    <citation type="submission" date="2018-11" db="EMBL/GenBank/DDBJ databases">
        <title>The sequence and de novo assembly of Larimichthys crocea genome using PacBio and Hi-C technologies.</title>
        <authorList>
            <person name="Xu P."/>
            <person name="Chen B."/>
            <person name="Zhou Z."/>
            <person name="Ke Q."/>
            <person name="Wu Y."/>
            <person name="Bai H."/>
            <person name="Pu F."/>
        </authorList>
    </citation>
    <scope>NUCLEOTIDE SEQUENCE</scope>
    <source>
        <tissue evidence="1">Muscle</tissue>
    </source>
</reference>